<dbReference type="RefSeq" id="WP_249303461.1">
    <property type="nucleotide sequence ID" value="NZ_CP060634.1"/>
</dbReference>
<keyword evidence="2" id="KW-0063">Aspartyl esterase</keyword>
<dbReference type="GO" id="GO:0042545">
    <property type="term" value="P:cell wall modification"/>
    <property type="evidence" value="ECO:0007669"/>
    <property type="project" value="InterPro"/>
</dbReference>
<keyword evidence="5" id="KW-1185">Reference proteome</keyword>
<protein>
    <recommendedName>
        <fullName evidence="3">Pectinesterase catalytic domain-containing protein</fullName>
    </recommendedName>
</protein>
<proteinExistence type="predicted"/>
<feature type="domain" description="Pectinesterase catalytic" evidence="3">
    <location>
        <begin position="23"/>
        <end position="104"/>
    </location>
</feature>
<dbReference type="InterPro" id="IPR012334">
    <property type="entry name" value="Pectin_lyas_fold"/>
</dbReference>
<keyword evidence="1" id="KW-0378">Hydrolase</keyword>
<dbReference type="InterPro" id="IPR000070">
    <property type="entry name" value="Pectinesterase_cat"/>
</dbReference>
<dbReference type="Pfam" id="PF01095">
    <property type="entry name" value="Pectinesterase"/>
    <property type="match status" value="1"/>
</dbReference>
<dbReference type="Gene3D" id="2.160.20.10">
    <property type="entry name" value="Single-stranded right-handed beta-helix, Pectin lyase-like"/>
    <property type="match status" value="1"/>
</dbReference>
<name>A0A7G9G5K5_9FIRM</name>
<evidence type="ECO:0000259" key="3">
    <source>
        <dbReference type="Pfam" id="PF01095"/>
    </source>
</evidence>
<organism evidence="4 5">
    <name type="scientific">Qiania dongpingensis</name>
    <dbReference type="NCBI Taxonomy" id="2763669"/>
    <lineage>
        <taxon>Bacteria</taxon>
        <taxon>Bacillati</taxon>
        <taxon>Bacillota</taxon>
        <taxon>Clostridia</taxon>
        <taxon>Lachnospirales</taxon>
        <taxon>Lachnospiraceae</taxon>
        <taxon>Qiania</taxon>
    </lineage>
</organism>
<evidence type="ECO:0000313" key="5">
    <source>
        <dbReference type="Proteomes" id="UP000515823"/>
    </source>
</evidence>
<sequence>MSNTNSTVSQSSILTVGKNASLYDFNTINAAVTHARQYCSKTNRVVIKIASGTYNEQVDLCNNPGIDLIGEGMDTTILSYPSTYPNAPIYTTGQGYFSGLTFSAASGSNSYGLHYENGSTRISGTTVFRNCKFSSPHNAIGCGLGANSTLSLSSCVLQGTGGGAPLYLHNAAYANSPNQVFEMFDCVLYGKNSSSNESVLIDDAAKFYGVANSTAQLRFSNNRMISSTKVIFRESDTTRYPYIPVSNKNITLNPSNTGNTTRALNYNEGWKNGQAYVIKSEQPVYNASYYLYSVPMENADKYNITLTAVNIPGLASILSDCSIHSTSANGFVIKDTNPNGTNFGMEIAYTASLKG</sequence>
<evidence type="ECO:0000256" key="1">
    <source>
        <dbReference type="ARBA" id="ARBA00022801"/>
    </source>
</evidence>
<dbReference type="GO" id="GO:0030599">
    <property type="term" value="F:pectinesterase activity"/>
    <property type="evidence" value="ECO:0007669"/>
    <property type="project" value="InterPro"/>
</dbReference>
<accession>A0A7G9G5K5</accession>
<evidence type="ECO:0000256" key="2">
    <source>
        <dbReference type="ARBA" id="ARBA00023085"/>
    </source>
</evidence>
<evidence type="ECO:0000313" key="4">
    <source>
        <dbReference type="EMBL" id="QNM06087.1"/>
    </source>
</evidence>
<dbReference type="AlphaFoldDB" id="A0A7G9G5K5"/>
<dbReference type="InterPro" id="IPR011050">
    <property type="entry name" value="Pectin_lyase_fold/virulence"/>
</dbReference>
<dbReference type="EMBL" id="CP060634">
    <property type="protein sequence ID" value="QNM06087.1"/>
    <property type="molecule type" value="Genomic_DNA"/>
</dbReference>
<dbReference type="SUPFAM" id="SSF51126">
    <property type="entry name" value="Pectin lyase-like"/>
    <property type="match status" value="1"/>
</dbReference>
<dbReference type="KEGG" id="qdo:H9Q78_02680"/>
<gene>
    <name evidence="4" type="ORF">H9Q78_02680</name>
</gene>
<dbReference type="Proteomes" id="UP000515823">
    <property type="component" value="Chromosome"/>
</dbReference>
<reference evidence="4 5" key="1">
    <citation type="submission" date="2020-08" db="EMBL/GenBank/DDBJ databases">
        <authorList>
            <person name="Liu C."/>
            <person name="Sun Q."/>
        </authorList>
    </citation>
    <scope>NUCLEOTIDE SEQUENCE [LARGE SCALE GENOMIC DNA]</scope>
    <source>
        <strain evidence="4 5">NSJ-38</strain>
    </source>
</reference>